<protein>
    <submittedName>
        <fullName evidence="2">Uncharacterized protein</fullName>
    </submittedName>
</protein>
<keyword evidence="1" id="KW-0472">Membrane</keyword>
<dbReference type="PANTHER" id="PTHR35268">
    <property type="entry name" value="PROTEIN CCSMST1"/>
    <property type="match status" value="1"/>
</dbReference>
<organism evidence="2 3">
    <name type="scientific">Brachionus plicatilis</name>
    <name type="common">Marine rotifer</name>
    <name type="synonym">Brachionus muelleri</name>
    <dbReference type="NCBI Taxonomy" id="10195"/>
    <lineage>
        <taxon>Eukaryota</taxon>
        <taxon>Metazoa</taxon>
        <taxon>Spiralia</taxon>
        <taxon>Gnathifera</taxon>
        <taxon>Rotifera</taxon>
        <taxon>Eurotatoria</taxon>
        <taxon>Monogononta</taxon>
        <taxon>Pseudotrocha</taxon>
        <taxon>Ploima</taxon>
        <taxon>Brachionidae</taxon>
        <taxon>Brachionus</taxon>
    </lineage>
</organism>
<accession>A0A3M7RTW1</accession>
<dbReference type="InterPro" id="IPR029160">
    <property type="entry name" value="UQCC4"/>
</dbReference>
<keyword evidence="3" id="KW-1185">Reference proteome</keyword>
<feature type="transmembrane region" description="Helical" evidence="1">
    <location>
        <begin position="66"/>
        <end position="84"/>
    </location>
</feature>
<dbReference type="OrthoDB" id="5783753at2759"/>
<evidence type="ECO:0000313" key="2">
    <source>
        <dbReference type="EMBL" id="RNA27006.1"/>
    </source>
</evidence>
<dbReference type="EMBL" id="REGN01002617">
    <property type="protein sequence ID" value="RNA27006.1"/>
    <property type="molecule type" value="Genomic_DNA"/>
</dbReference>
<dbReference type="PANTHER" id="PTHR35268:SF1">
    <property type="entry name" value="UBIQUINOL-CYTOCHROME-C REDUCTASE COMPLEX ASSEMBLY FACTOR 4"/>
    <property type="match status" value="1"/>
</dbReference>
<dbReference type="Pfam" id="PF15013">
    <property type="entry name" value="CCSMST1"/>
    <property type="match status" value="1"/>
</dbReference>
<reference evidence="2 3" key="1">
    <citation type="journal article" date="2018" name="Sci. Rep.">
        <title>Genomic signatures of local adaptation to the degree of environmental predictability in rotifers.</title>
        <authorList>
            <person name="Franch-Gras L."/>
            <person name="Hahn C."/>
            <person name="Garcia-Roger E.M."/>
            <person name="Carmona M.J."/>
            <person name="Serra M."/>
            <person name="Gomez A."/>
        </authorList>
    </citation>
    <scope>NUCLEOTIDE SEQUENCE [LARGE SCALE GENOMIC DNA]</scope>
    <source>
        <strain evidence="2">HYR1</strain>
    </source>
</reference>
<dbReference type="Proteomes" id="UP000276133">
    <property type="component" value="Unassembled WGS sequence"/>
</dbReference>
<name>A0A3M7RTW1_BRAPC</name>
<comment type="caution">
    <text evidence="2">The sequence shown here is derived from an EMBL/GenBank/DDBJ whole genome shotgun (WGS) entry which is preliminary data.</text>
</comment>
<dbReference type="AlphaFoldDB" id="A0A3M7RTW1"/>
<proteinExistence type="predicted"/>
<sequence length="144" mass="16690">MQYLKLNIPKVVRVILGQRSLFLTSNKLANNSNLTDEPVKYSTSKAKTWDSINSFTSKTTRTQPTSQPFIVALSTFIFLAYFILIREENALDKKVSRPLEESVPDIKEMTLKHQILQYEQMGLNTRELREALRKEIELKKKANK</sequence>
<evidence type="ECO:0000256" key="1">
    <source>
        <dbReference type="SAM" id="Phobius"/>
    </source>
</evidence>
<keyword evidence="1" id="KW-1133">Transmembrane helix</keyword>
<keyword evidence="1" id="KW-0812">Transmembrane</keyword>
<gene>
    <name evidence="2" type="ORF">BpHYR1_047356</name>
</gene>
<evidence type="ECO:0000313" key="3">
    <source>
        <dbReference type="Proteomes" id="UP000276133"/>
    </source>
</evidence>